<dbReference type="eggNOG" id="COG2885">
    <property type="taxonomic scope" value="Bacteria"/>
</dbReference>
<keyword evidence="7" id="KW-1185">Reference proteome</keyword>
<evidence type="ECO:0000256" key="3">
    <source>
        <dbReference type="PROSITE-ProRule" id="PRU00473"/>
    </source>
</evidence>
<dbReference type="EMBL" id="CP000851">
    <property type="protein sequence ID" value="ABV86466.1"/>
    <property type="molecule type" value="Genomic_DNA"/>
</dbReference>
<sequence>MIAKLALLLIVSTLLSTPLVTKQWQDSDLDGVPDLKDACAATPPNRVVDAKGCDKALLNKRGPMLSILPDLCLRTSDGKRYPAACSKLSSISVKFGFAQADILPSQEQTIEVIARWLKSTRVSIQLVGHTDSIGDASFNLQLSLKRAEQVKKVFVEQFGFAADRFQINGVGSSLPVANNQTAFGREQNRRVEFLVIVQ</sequence>
<dbReference type="SUPFAM" id="SSF103647">
    <property type="entry name" value="TSP type-3 repeat"/>
    <property type="match status" value="1"/>
</dbReference>
<dbReference type="Proteomes" id="UP000002608">
    <property type="component" value="Chromosome"/>
</dbReference>
<evidence type="ECO:0000313" key="7">
    <source>
        <dbReference type="Proteomes" id="UP000002608"/>
    </source>
</evidence>
<dbReference type="STRING" id="398579.Spea_1139"/>
<dbReference type="PRINTS" id="PR01021">
    <property type="entry name" value="OMPADOMAIN"/>
</dbReference>
<dbReference type="InterPro" id="IPR036737">
    <property type="entry name" value="OmpA-like_sf"/>
</dbReference>
<dbReference type="InterPro" id="IPR006664">
    <property type="entry name" value="OMP_bac"/>
</dbReference>
<comment type="subcellular location">
    <subcellularLocation>
        <location evidence="1">Cell outer membrane</location>
    </subcellularLocation>
</comment>
<gene>
    <name evidence="6" type="ordered locus">Spea_1139</name>
</gene>
<dbReference type="InterPro" id="IPR050330">
    <property type="entry name" value="Bact_OuterMem_StrucFunc"/>
</dbReference>
<dbReference type="RefSeq" id="WP_012154394.1">
    <property type="nucleotide sequence ID" value="NC_009901.1"/>
</dbReference>
<dbReference type="CDD" id="cd07185">
    <property type="entry name" value="OmpA_C-like"/>
    <property type="match status" value="1"/>
</dbReference>
<evidence type="ECO:0000256" key="4">
    <source>
        <dbReference type="SAM" id="SignalP"/>
    </source>
</evidence>
<dbReference type="Gene3D" id="3.30.1330.60">
    <property type="entry name" value="OmpA-like domain"/>
    <property type="match status" value="1"/>
</dbReference>
<dbReference type="PANTHER" id="PTHR30329:SF20">
    <property type="entry name" value="EXPORTED PROTEIN"/>
    <property type="match status" value="1"/>
</dbReference>
<dbReference type="HOGENOM" id="CLU_016890_6_1_6"/>
<dbReference type="KEGG" id="spl:Spea_1139"/>
<evidence type="ECO:0000313" key="6">
    <source>
        <dbReference type="EMBL" id="ABV86466.1"/>
    </source>
</evidence>
<proteinExistence type="predicted"/>
<organism evidence="6 7">
    <name type="scientific">Shewanella pealeana (strain ATCC 700345 / ANG-SQ1)</name>
    <dbReference type="NCBI Taxonomy" id="398579"/>
    <lineage>
        <taxon>Bacteria</taxon>
        <taxon>Pseudomonadati</taxon>
        <taxon>Pseudomonadota</taxon>
        <taxon>Gammaproteobacteria</taxon>
        <taxon>Alteromonadales</taxon>
        <taxon>Shewanellaceae</taxon>
        <taxon>Shewanella</taxon>
    </lineage>
</organism>
<dbReference type="PANTHER" id="PTHR30329">
    <property type="entry name" value="STATOR ELEMENT OF FLAGELLAR MOTOR COMPLEX"/>
    <property type="match status" value="1"/>
</dbReference>
<keyword evidence="2 3" id="KW-0472">Membrane</keyword>
<evidence type="ECO:0000256" key="2">
    <source>
        <dbReference type="ARBA" id="ARBA00023136"/>
    </source>
</evidence>
<feature type="domain" description="OmpA-like" evidence="5">
    <location>
        <begin position="82"/>
        <end position="198"/>
    </location>
</feature>
<name>A8H1M9_SHEPA</name>
<dbReference type="InterPro" id="IPR028974">
    <property type="entry name" value="TSP_type-3_rpt"/>
</dbReference>
<dbReference type="SUPFAM" id="SSF103088">
    <property type="entry name" value="OmpA-like"/>
    <property type="match status" value="1"/>
</dbReference>
<reference evidence="6 7" key="1">
    <citation type="submission" date="2007-10" db="EMBL/GenBank/DDBJ databases">
        <title>Complete sequence of Shewanella pealeana ATCC 700345.</title>
        <authorList>
            <consortium name="US DOE Joint Genome Institute"/>
            <person name="Copeland A."/>
            <person name="Lucas S."/>
            <person name="Lapidus A."/>
            <person name="Barry K."/>
            <person name="Glavina del Rio T."/>
            <person name="Dalin E."/>
            <person name="Tice H."/>
            <person name="Pitluck S."/>
            <person name="Chertkov O."/>
            <person name="Brettin T."/>
            <person name="Bruce D."/>
            <person name="Detter J.C."/>
            <person name="Han C."/>
            <person name="Schmutz J."/>
            <person name="Larimer F."/>
            <person name="Land M."/>
            <person name="Hauser L."/>
            <person name="Kyrpides N."/>
            <person name="Kim E."/>
            <person name="Zhao J.-S.Z."/>
            <person name="Manno D."/>
            <person name="Hawari J."/>
            <person name="Richardson P."/>
        </authorList>
    </citation>
    <scope>NUCLEOTIDE SEQUENCE [LARGE SCALE GENOMIC DNA]</scope>
    <source>
        <strain evidence="7">ATCC 700345 / ANG-SQ1</strain>
    </source>
</reference>
<evidence type="ECO:0000259" key="5">
    <source>
        <dbReference type="PROSITE" id="PS51123"/>
    </source>
</evidence>
<dbReference type="GO" id="GO:0009279">
    <property type="term" value="C:cell outer membrane"/>
    <property type="evidence" value="ECO:0007669"/>
    <property type="project" value="UniProtKB-SubCell"/>
</dbReference>
<dbReference type="Pfam" id="PF00691">
    <property type="entry name" value="OmpA"/>
    <property type="match status" value="1"/>
</dbReference>
<dbReference type="PROSITE" id="PS51123">
    <property type="entry name" value="OMPA_2"/>
    <property type="match status" value="1"/>
</dbReference>
<feature type="signal peptide" evidence="4">
    <location>
        <begin position="1"/>
        <end position="21"/>
    </location>
</feature>
<dbReference type="InterPro" id="IPR006665">
    <property type="entry name" value="OmpA-like"/>
</dbReference>
<protein>
    <submittedName>
        <fullName evidence="6">OmpA/MotB domain protein</fullName>
    </submittedName>
</protein>
<accession>A8H1M9</accession>
<keyword evidence="4" id="KW-0732">Signal</keyword>
<feature type="chain" id="PRO_5002720622" evidence="4">
    <location>
        <begin position="22"/>
        <end position="198"/>
    </location>
</feature>
<dbReference type="GO" id="GO:0005509">
    <property type="term" value="F:calcium ion binding"/>
    <property type="evidence" value="ECO:0007669"/>
    <property type="project" value="InterPro"/>
</dbReference>
<dbReference type="AlphaFoldDB" id="A8H1M9"/>
<evidence type="ECO:0000256" key="1">
    <source>
        <dbReference type="ARBA" id="ARBA00004442"/>
    </source>
</evidence>